<dbReference type="GO" id="GO:0016887">
    <property type="term" value="F:ATP hydrolysis activity"/>
    <property type="evidence" value="ECO:0007669"/>
    <property type="project" value="InterPro"/>
</dbReference>
<dbReference type="Pfam" id="PF24391">
    <property type="entry name" value="HD-CE"/>
    <property type="match status" value="1"/>
</dbReference>
<evidence type="ECO:0000256" key="1">
    <source>
        <dbReference type="ARBA" id="ARBA00008239"/>
    </source>
</evidence>
<comment type="similarity">
    <text evidence="1">Belongs to the heat shock protein 90 family.</text>
</comment>
<dbReference type="InterPro" id="IPR020575">
    <property type="entry name" value="Hsp90_N"/>
</dbReference>
<organism evidence="6 8">
    <name type="scientific">Flavobacterium hydatis</name>
    <name type="common">Cytophaga aquatilis</name>
    <dbReference type="NCBI Taxonomy" id="991"/>
    <lineage>
        <taxon>Bacteria</taxon>
        <taxon>Pseudomonadati</taxon>
        <taxon>Bacteroidota</taxon>
        <taxon>Flavobacteriia</taxon>
        <taxon>Flavobacteriales</taxon>
        <taxon>Flavobacteriaceae</taxon>
        <taxon>Flavobacterium</taxon>
    </lineage>
</organism>
<keyword evidence="4" id="KW-0143">Chaperone</keyword>
<dbReference type="SUPFAM" id="SSF55874">
    <property type="entry name" value="ATPase domain of HSP90 chaperone/DNA topoisomerase II/histidine kinase"/>
    <property type="match status" value="1"/>
</dbReference>
<reference evidence="7 9" key="2">
    <citation type="submission" date="2016-11" db="EMBL/GenBank/DDBJ databases">
        <title>Whole genomes of Flavobacteriaceae.</title>
        <authorList>
            <person name="Stine C."/>
            <person name="Li C."/>
            <person name="Tadesse D."/>
        </authorList>
    </citation>
    <scope>NUCLEOTIDE SEQUENCE [LARGE SCALE GENOMIC DNA]</scope>
    <source>
        <strain evidence="7 9">ATCC 29551</strain>
    </source>
</reference>
<evidence type="ECO:0000313" key="6">
    <source>
        <dbReference type="EMBL" id="KFF11468.1"/>
    </source>
</evidence>
<sequence>MGNSVDERFTSLKLWKHFETAADREQVILVSKHIEHVLPLLNYFTTAFPTYTLHNGQHQRNILYLMGELLGPELSEVSALECAVLILSAFYHDLGMVFTEEELDSVESEPKFLMFLDQNTKARLSYESNGKKADRELIEWYCRTMHAERVWVYLDQEDIDLPLLWNDLPFKTQLGKVCESHNLSVKDIKNNDDVFVTDFLGECDLVFCSILLRLADIFDFDNTRSPKSVYEFLGLDKPKNNIESVSRAEWQKHLSSGGFTFQRNEDILTVLFKAAPKHPSVEIEIRNFLDIIEMELADCNELKRFCSKKWNEFKLPSSINRACILSTNFRSGKYHFSLSQDKILTLLTGEGLYNDRYIFLRELLQNSIDTSRHREFKEKISNSRFTADEIEISYFTDTDGYNWIRIDDYGMGMTEDIISNHLLKKGESYYNSDKFKLEKLLINQAFHNDFVPISRFGIGMLSCFIISDKIEISTKHISEPANAYRLTLEGQNGYFIFQSSKDHHTANPMPKENGFEKGFRKKAGTSIAVRITGNMEFHGFDFKKQIESYVLCSPIRIMYEGELVGGEWKALLEDPWTESHVVEVEKSFIDNIESTFDLKLPKSLQLEIAAVNVGEKSLDPNLKGQLVMIYLKIEEIISLKTLPTFSIAANGKELVIKVSKAVIKDGKSTDLSIEHRDIDIISSLNVPEKITNRLMYNNEYEYSFSKIQLSHNGITIHDQGDFFSLNTIFGREPILMHSYDRRTVYSGILYFQDRLLPSLTVSRNEIKDVTFELSFNALYALRDLNKFVYYDNDLYDFFSNRISIISSRRIIKESGIYENNKDYWDNEPLYLIGREKLSVVQIKELLKTSSDFFENPYFYRNDVINNFVLYILEQNFEVYISIKKMTVGHMTVYKLTIAESLIPNELRRFRPFRFFKFEEDRVELLIGDKININHRFVQWYIKASDLLSDKFNFYSYQLIHILYDPDTAKAVLNINSILDRLRKSLPQDIAPDKAINLNAKDFYL</sequence>
<dbReference type="PRINTS" id="PR00775">
    <property type="entry name" value="HEATSHOCK90"/>
</dbReference>
<dbReference type="Proteomes" id="UP000028712">
    <property type="component" value="Unassembled WGS sequence"/>
</dbReference>
<dbReference type="GO" id="GO:0051082">
    <property type="term" value="F:unfolded protein binding"/>
    <property type="evidence" value="ECO:0007669"/>
    <property type="project" value="InterPro"/>
</dbReference>
<reference evidence="6 8" key="1">
    <citation type="submission" date="2014-07" db="EMBL/GenBank/DDBJ databases">
        <title>Genome of Flavobacterium hydatis DSM 2063.</title>
        <authorList>
            <person name="Pipes S.E."/>
            <person name="Stropko S.J."/>
            <person name="Newman J.D."/>
        </authorList>
    </citation>
    <scope>NUCLEOTIDE SEQUENCE [LARGE SCALE GENOMIC DNA]</scope>
    <source>
        <strain evidence="6 8">DSM 2063</strain>
    </source>
</reference>
<dbReference type="GO" id="GO:0005524">
    <property type="term" value="F:ATP binding"/>
    <property type="evidence" value="ECO:0007669"/>
    <property type="project" value="UniProtKB-KW"/>
</dbReference>
<proteinExistence type="inferred from homology"/>
<dbReference type="EMBL" id="JPRM01000035">
    <property type="protein sequence ID" value="KFF11468.1"/>
    <property type="molecule type" value="Genomic_DNA"/>
</dbReference>
<dbReference type="AlphaFoldDB" id="A0A086A454"/>
<comment type="caution">
    <text evidence="6">The sequence shown here is derived from an EMBL/GenBank/DDBJ whole genome shotgun (WGS) entry which is preliminary data.</text>
</comment>
<dbReference type="InterPro" id="IPR056471">
    <property type="entry name" value="HD-CE"/>
</dbReference>
<evidence type="ECO:0000256" key="2">
    <source>
        <dbReference type="ARBA" id="ARBA00022741"/>
    </source>
</evidence>
<evidence type="ECO:0000313" key="9">
    <source>
        <dbReference type="Proteomes" id="UP000198424"/>
    </source>
</evidence>
<dbReference type="RefSeq" id="WP_035626037.1">
    <property type="nucleotide sequence ID" value="NZ_JBEWQG010000002.1"/>
</dbReference>
<dbReference type="Gene3D" id="3.30.565.10">
    <property type="entry name" value="Histidine kinase-like ATPase, C-terminal domain"/>
    <property type="match status" value="1"/>
</dbReference>
<evidence type="ECO:0000313" key="7">
    <source>
        <dbReference type="EMBL" id="OXA93668.1"/>
    </source>
</evidence>
<feature type="domain" description="HD-CE" evidence="5">
    <location>
        <begin position="48"/>
        <end position="296"/>
    </location>
</feature>
<gene>
    <name evidence="7" type="ORF">B0A62_13025</name>
    <name evidence="6" type="ORF">IW20_19460</name>
</gene>
<keyword evidence="9" id="KW-1185">Reference proteome</keyword>
<dbReference type="EMBL" id="MUGY01000013">
    <property type="protein sequence ID" value="OXA93668.1"/>
    <property type="molecule type" value="Genomic_DNA"/>
</dbReference>
<keyword evidence="2" id="KW-0547">Nucleotide-binding</keyword>
<protein>
    <submittedName>
        <fullName evidence="7">ATP-binding protein</fullName>
    </submittedName>
</protein>
<dbReference type="PANTHER" id="PTHR11528">
    <property type="entry name" value="HEAT SHOCK PROTEIN 90 FAMILY MEMBER"/>
    <property type="match status" value="1"/>
</dbReference>
<dbReference type="InterPro" id="IPR001404">
    <property type="entry name" value="Hsp90_fam"/>
</dbReference>
<dbReference type="eggNOG" id="COG0326">
    <property type="taxonomic scope" value="Bacteria"/>
</dbReference>
<evidence type="ECO:0000256" key="3">
    <source>
        <dbReference type="ARBA" id="ARBA00022840"/>
    </source>
</evidence>
<evidence type="ECO:0000256" key="4">
    <source>
        <dbReference type="ARBA" id="ARBA00023186"/>
    </source>
</evidence>
<name>A0A086A454_FLAHY</name>
<dbReference type="OrthoDB" id="9802640at2"/>
<accession>A0A086A454</accession>
<dbReference type="GO" id="GO:0140662">
    <property type="term" value="F:ATP-dependent protein folding chaperone"/>
    <property type="evidence" value="ECO:0007669"/>
    <property type="project" value="InterPro"/>
</dbReference>
<dbReference type="STRING" id="991.IW20_19460"/>
<dbReference type="Proteomes" id="UP000198424">
    <property type="component" value="Unassembled WGS sequence"/>
</dbReference>
<evidence type="ECO:0000259" key="5">
    <source>
        <dbReference type="Pfam" id="PF24391"/>
    </source>
</evidence>
<evidence type="ECO:0000313" key="8">
    <source>
        <dbReference type="Proteomes" id="UP000028712"/>
    </source>
</evidence>
<dbReference type="InterPro" id="IPR036890">
    <property type="entry name" value="HATPase_C_sf"/>
</dbReference>
<keyword evidence="3 7" id="KW-0067">ATP-binding</keyword>